<evidence type="ECO:0000313" key="5">
    <source>
        <dbReference type="Proteomes" id="UP000735302"/>
    </source>
</evidence>
<comment type="caution">
    <text evidence="4">The sequence shown here is derived from an EMBL/GenBank/DDBJ whole genome shotgun (WGS) entry which is preliminary data.</text>
</comment>
<name>A0AAV4BIF3_9GAST</name>
<proteinExistence type="predicted"/>
<dbReference type="EMBL" id="BLXT01005065">
    <property type="protein sequence ID" value="GFO19295.1"/>
    <property type="molecule type" value="Genomic_DNA"/>
</dbReference>
<feature type="disulfide bond" evidence="1">
    <location>
        <begin position="260"/>
        <end position="287"/>
    </location>
</feature>
<evidence type="ECO:0000256" key="2">
    <source>
        <dbReference type="SAM" id="MobiDB-lite"/>
    </source>
</evidence>
<evidence type="ECO:0000256" key="1">
    <source>
        <dbReference type="PROSITE-ProRule" id="PRU00122"/>
    </source>
</evidence>
<feature type="domain" description="Laminin G" evidence="3">
    <location>
        <begin position="99"/>
        <end position="287"/>
    </location>
</feature>
<dbReference type="CDD" id="cd00110">
    <property type="entry name" value="LamG"/>
    <property type="match status" value="1"/>
</dbReference>
<dbReference type="InterPro" id="IPR013320">
    <property type="entry name" value="ConA-like_dom_sf"/>
</dbReference>
<accession>A0AAV4BIF3</accession>
<dbReference type="Pfam" id="PF02210">
    <property type="entry name" value="Laminin_G_2"/>
    <property type="match status" value="1"/>
</dbReference>
<dbReference type="InterPro" id="IPR001791">
    <property type="entry name" value="Laminin_G"/>
</dbReference>
<dbReference type="PROSITE" id="PS50025">
    <property type="entry name" value="LAM_G_DOMAIN"/>
    <property type="match status" value="1"/>
</dbReference>
<feature type="region of interest" description="Disordered" evidence="2">
    <location>
        <begin position="54"/>
        <end position="79"/>
    </location>
</feature>
<dbReference type="Proteomes" id="UP000735302">
    <property type="component" value="Unassembled WGS sequence"/>
</dbReference>
<organism evidence="4 5">
    <name type="scientific">Plakobranchus ocellatus</name>
    <dbReference type="NCBI Taxonomy" id="259542"/>
    <lineage>
        <taxon>Eukaryota</taxon>
        <taxon>Metazoa</taxon>
        <taxon>Spiralia</taxon>
        <taxon>Lophotrochozoa</taxon>
        <taxon>Mollusca</taxon>
        <taxon>Gastropoda</taxon>
        <taxon>Heterobranchia</taxon>
        <taxon>Euthyneura</taxon>
        <taxon>Panpulmonata</taxon>
        <taxon>Sacoglossa</taxon>
        <taxon>Placobranchoidea</taxon>
        <taxon>Plakobranchidae</taxon>
        <taxon>Plakobranchus</taxon>
    </lineage>
</organism>
<evidence type="ECO:0000259" key="3">
    <source>
        <dbReference type="PROSITE" id="PS50025"/>
    </source>
</evidence>
<dbReference type="Gene3D" id="2.60.120.200">
    <property type="match status" value="1"/>
</dbReference>
<evidence type="ECO:0000313" key="4">
    <source>
        <dbReference type="EMBL" id="GFO19295.1"/>
    </source>
</evidence>
<reference evidence="4 5" key="1">
    <citation type="journal article" date="2021" name="Elife">
        <title>Chloroplast acquisition without the gene transfer in kleptoplastic sea slugs, Plakobranchus ocellatus.</title>
        <authorList>
            <person name="Maeda T."/>
            <person name="Takahashi S."/>
            <person name="Yoshida T."/>
            <person name="Shimamura S."/>
            <person name="Takaki Y."/>
            <person name="Nagai Y."/>
            <person name="Toyoda A."/>
            <person name="Suzuki Y."/>
            <person name="Arimoto A."/>
            <person name="Ishii H."/>
            <person name="Satoh N."/>
            <person name="Nishiyama T."/>
            <person name="Hasebe M."/>
            <person name="Maruyama T."/>
            <person name="Minagawa J."/>
            <person name="Obokata J."/>
            <person name="Shigenobu S."/>
        </authorList>
    </citation>
    <scope>NUCLEOTIDE SEQUENCE [LARGE SCALE GENOMIC DNA]</scope>
</reference>
<dbReference type="SUPFAM" id="SSF49899">
    <property type="entry name" value="Concanavalin A-like lectins/glucanases"/>
    <property type="match status" value="1"/>
</dbReference>
<keyword evidence="1" id="KW-1015">Disulfide bond</keyword>
<sequence>MALKDYRRFSSLGWRFHRSNHVVRIFLDSTASYFLQIAILSFFTLSCQVSAQPDQPYGDASRDSNTGLTNHRPPHQNDAQNHARLVHLDKNTDYDQESTWTFSNPGISYMDFSPKLRKGQDQHFRLSFRTQRANGLLLHQHVVGVDGTGTSSVLFRYQLFMELRQGSLRVGIIVNQYQDFLTTGKALNNDAWHSVHLVVDVDPGQLQVTLDGKITKETIKAYTWGNAAELLVWNDLTPVVTLGDTRLKSIPVRFEPFVGCLRNVQYTESEGYLHPKFNVTEGVTPGCLDRCLGDRSCGPGRCINLYTPGVLCDCHGTNFEGPRCDLEGERAQ</sequence>
<dbReference type="AlphaFoldDB" id="A0AAV4BIF3"/>
<dbReference type="SMART" id="SM00282">
    <property type="entry name" value="LamG"/>
    <property type="match status" value="1"/>
</dbReference>
<keyword evidence="5" id="KW-1185">Reference proteome</keyword>
<gene>
    <name evidence="4" type="ORF">PoB_004580000</name>
</gene>
<protein>
    <submittedName>
        <fullName evidence="4">Contactin-associated protein-like 5</fullName>
    </submittedName>
</protein>